<keyword evidence="9" id="KW-0443">Lipid metabolism</keyword>
<dbReference type="PANTHER" id="PTHR13693:SF2">
    <property type="entry name" value="SERINE PALMITOYLTRANSFERASE 1"/>
    <property type="match status" value="1"/>
</dbReference>
<evidence type="ECO:0000256" key="3">
    <source>
        <dbReference type="ARBA" id="ARBA00004991"/>
    </source>
</evidence>
<keyword evidence="6" id="KW-0808">Transferase</keyword>
<feature type="region of interest" description="Disordered" evidence="11">
    <location>
        <begin position="492"/>
        <end position="516"/>
    </location>
</feature>
<dbReference type="RefSeq" id="XP_005537196.1">
    <property type="nucleotide sequence ID" value="XM_005537139.1"/>
</dbReference>
<organism evidence="14 15">
    <name type="scientific">Cyanidioschyzon merolae (strain NIES-3377 / 10D)</name>
    <name type="common">Unicellular red alga</name>
    <dbReference type="NCBI Taxonomy" id="280699"/>
    <lineage>
        <taxon>Eukaryota</taxon>
        <taxon>Rhodophyta</taxon>
        <taxon>Bangiophyceae</taxon>
        <taxon>Cyanidiales</taxon>
        <taxon>Cyanidiaceae</taxon>
        <taxon>Cyanidioschyzon</taxon>
    </lineage>
</organism>
<dbReference type="eggNOG" id="KOG1358">
    <property type="taxonomic scope" value="Eukaryota"/>
</dbReference>
<evidence type="ECO:0000256" key="12">
    <source>
        <dbReference type="SAM" id="Phobius"/>
    </source>
</evidence>
<dbReference type="InterPro" id="IPR015422">
    <property type="entry name" value="PyrdxlP-dep_Trfase_small"/>
</dbReference>
<dbReference type="SUPFAM" id="SSF53383">
    <property type="entry name" value="PLP-dependent transferases"/>
    <property type="match status" value="1"/>
</dbReference>
<dbReference type="KEGG" id="cme:CYME_CMN014C"/>
<dbReference type="InterPro" id="IPR050087">
    <property type="entry name" value="AON_synthase_class-II"/>
</dbReference>
<evidence type="ECO:0000256" key="9">
    <source>
        <dbReference type="ARBA" id="ARBA00023098"/>
    </source>
</evidence>
<dbReference type="OMA" id="IPFRAEC"/>
<dbReference type="GO" id="GO:0030170">
    <property type="term" value="F:pyridoxal phosphate binding"/>
    <property type="evidence" value="ECO:0007669"/>
    <property type="project" value="InterPro"/>
</dbReference>
<comment type="cofactor">
    <cofactor evidence="1">
        <name>pyridoxal 5'-phosphate</name>
        <dbReference type="ChEBI" id="CHEBI:597326"/>
    </cofactor>
</comment>
<reference evidence="14 15" key="1">
    <citation type="journal article" date="2004" name="Nature">
        <title>Genome sequence of the ultrasmall unicellular red alga Cyanidioschyzon merolae 10D.</title>
        <authorList>
            <person name="Matsuzaki M."/>
            <person name="Misumi O."/>
            <person name="Shin-i T."/>
            <person name="Maruyama S."/>
            <person name="Takahara M."/>
            <person name="Miyagishima S."/>
            <person name="Mori T."/>
            <person name="Nishida K."/>
            <person name="Yagisawa F."/>
            <person name="Nishida K."/>
            <person name="Yoshida Y."/>
            <person name="Nishimura Y."/>
            <person name="Nakao S."/>
            <person name="Kobayashi T."/>
            <person name="Momoyama Y."/>
            <person name="Higashiyama T."/>
            <person name="Minoda A."/>
            <person name="Sano M."/>
            <person name="Nomoto H."/>
            <person name="Oishi K."/>
            <person name="Hayashi H."/>
            <person name="Ohta F."/>
            <person name="Nishizaka S."/>
            <person name="Haga S."/>
            <person name="Miura S."/>
            <person name="Morishita T."/>
            <person name="Kabeya Y."/>
            <person name="Terasawa K."/>
            <person name="Suzuki Y."/>
            <person name="Ishii Y."/>
            <person name="Asakawa S."/>
            <person name="Takano H."/>
            <person name="Ohta N."/>
            <person name="Kuroiwa H."/>
            <person name="Tanaka K."/>
            <person name="Shimizu N."/>
            <person name="Sugano S."/>
            <person name="Sato N."/>
            <person name="Nozaki H."/>
            <person name="Ogasawara N."/>
            <person name="Kohara Y."/>
            <person name="Kuroiwa T."/>
        </authorList>
    </citation>
    <scope>NUCLEOTIDE SEQUENCE [LARGE SCALE GENOMIC DNA]</scope>
    <source>
        <strain evidence="14 15">10D</strain>
    </source>
</reference>
<dbReference type="InterPro" id="IPR004839">
    <property type="entry name" value="Aminotransferase_I/II_large"/>
</dbReference>
<keyword evidence="7" id="KW-0663">Pyridoxal phosphate</keyword>
<protein>
    <recommendedName>
        <fullName evidence="5">serine C-palmitoyltransferase</fullName>
        <ecNumber evidence="5">2.3.1.50</ecNumber>
    </recommendedName>
</protein>
<dbReference type="STRING" id="280699.M1V5S1"/>
<evidence type="ECO:0000256" key="8">
    <source>
        <dbReference type="ARBA" id="ARBA00022919"/>
    </source>
</evidence>
<evidence type="ECO:0000256" key="7">
    <source>
        <dbReference type="ARBA" id="ARBA00022898"/>
    </source>
</evidence>
<dbReference type="InterPro" id="IPR015424">
    <property type="entry name" value="PyrdxlP-dep_Trfase"/>
</dbReference>
<dbReference type="GO" id="GO:0005783">
    <property type="term" value="C:endoplasmic reticulum"/>
    <property type="evidence" value="ECO:0007669"/>
    <property type="project" value="TreeGrafter"/>
</dbReference>
<comment type="similarity">
    <text evidence="4">Belongs to the class-II pyridoxal-phosphate-dependent aminotransferase family.</text>
</comment>
<feature type="domain" description="Aminotransferase class I/classII large" evidence="13">
    <location>
        <begin position="162"/>
        <end position="444"/>
    </location>
</feature>
<evidence type="ECO:0000256" key="2">
    <source>
        <dbReference type="ARBA" id="ARBA00004760"/>
    </source>
</evidence>
<feature type="transmembrane region" description="Helical" evidence="12">
    <location>
        <begin position="20"/>
        <end position="42"/>
    </location>
</feature>
<evidence type="ECO:0000256" key="4">
    <source>
        <dbReference type="ARBA" id="ARBA00008392"/>
    </source>
</evidence>
<evidence type="ECO:0000259" key="13">
    <source>
        <dbReference type="Pfam" id="PF00155"/>
    </source>
</evidence>
<gene>
    <name evidence="14" type="ORF">CYME_CMN014C</name>
</gene>
<name>M1V5S1_CYAM1</name>
<dbReference type="Gene3D" id="3.40.640.10">
    <property type="entry name" value="Type I PLP-dependent aspartate aminotransferase-like (Major domain)"/>
    <property type="match status" value="1"/>
</dbReference>
<evidence type="ECO:0000256" key="6">
    <source>
        <dbReference type="ARBA" id="ARBA00022679"/>
    </source>
</evidence>
<keyword evidence="12" id="KW-0812">Transmembrane</keyword>
<dbReference type="HOGENOM" id="CLU_015846_0_2_1"/>
<accession>M1V5S1</accession>
<reference evidence="14 15" key="2">
    <citation type="journal article" date="2007" name="BMC Biol.">
        <title>A 100%-complete sequence reveals unusually simple genomic features in the hot-spring red alga Cyanidioschyzon merolae.</title>
        <authorList>
            <person name="Nozaki H."/>
            <person name="Takano H."/>
            <person name="Misumi O."/>
            <person name="Terasawa K."/>
            <person name="Matsuzaki M."/>
            <person name="Maruyama S."/>
            <person name="Nishida K."/>
            <person name="Yagisawa F."/>
            <person name="Yoshida Y."/>
            <person name="Fujiwara T."/>
            <person name="Takio S."/>
            <person name="Tamura K."/>
            <person name="Chung S.J."/>
            <person name="Nakamura S."/>
            <person name="Kuroiwa H."/>
            <person name="Tanaka K."/>
            <person name="Sato N."/>
            <person name="Kuroiwa T."/>
        </authorList>
    </citation>
    <scope>NUCLEOTIDE SEQUENCE [LARGE SCALE GENOMIC DNA]</scope>
    <source>
        <strain evidence="14 15">10D</strain>
    </source>
</reference>
<sequence>MMELPTWLSSVLSELRGKVTSFLLFHVALEISLALLLAYFFLQKAYAPGQRRERGTPSRAAARFALKSRADDLTEEEIDALCDEWTPEALVPPSTESAILSPRNGASTEATLSLVRTSVSIALGSGELADTETSDLLEAPTVHAYEPGGYCVVQIGDHGLKRCLNFASANYLGFQREPRIEEACRRILLKYGCGACGPRGFYGTMDVHLRCEYEIAKFMGTHEAILYSFGSATSTSIVNAFAKKGDIIFADECLHYALQNGMQLSRAMIVWFHHNDPADLERKIVAIESTQPKSRSNLLHRQFIIVEGIYQNTGMVARLDEFAAVRRRHSNLRLFVDESHSMGVLGATGRGACEHFGLQLGRDVDIVVVDVAFSLASVGGFCVGAELSVVDHQRLSSAGYCFSASQPPFLAEAVSVGIQLLCEEPNRSERVRSNAALLRRTLREHLPANVLVEGNVDESPLIYLRLSSRGVQSLLARVLQLVQATEKQLRNRADQLRSTEMNEDGDADSLSDSGSSISAEATEELGSMVTDAAIRQINHASAVAAAATAHEMVIPGMYQAGAFEELVTERFWVLARERLIRHGIWASVPGQVLTEHLRLPPALVLHVSASHEPSELVQSGHTISRVLDSMLSAVKSEQ</sequence>
<dbReference type="GeneID" id="16995228"/>
<dbReference type="Gramene" id="CMN014CT">
    <property type="protein sequence ID" value="CMN014CT"/>
    <property type="gene ID" value="CMN014C"/>
</dbReference>
<dbReference type="InterPro" id="IPR015421">
    <property type="entry name" value="PyrdxlP-dep_Trfase_major"/>
</dbReference>
<dbReference type="AlphaFoldDB" id="M1V5S1"/>
<keyword evidence="12" id="KW-1133">Transmembrane helix</keyword>
<dbReference type="Proteomes" id="UP000007014">
    <property type="component" value="Chromosome 14"/>
</dbReference>
<keyword evidence="12" id="KW-0472">Membrane</keyword>
<evidence type="ECO:0000313" key="15">
    <source>
        <dbReference type="Proteomes" id="UP000007014"/>
    </source>
</evidence>
<evidence type="ECO:0000256" key="5">
    <source>
        <dbReference type="ARBA" id="ARBA00013220"/>
    </source>
</evidence>
<dbReference type="GO" id="GO:0046512">
    <property type="term" value="P:sphingosine biosynthetic process"/>
    <property type="evidence" value="ECO:0007669"/>
    <property type="project" value="TreeGrafter"/>
</dbReference>
<keyword evidence="15" id="KW-1185">Reference proteome</keyword>
<evidence type="ECO:0000256" key="1">
    <source>
        <dbReference type="ARBA" id="ARBA00001933"/>
    </source>
</evidence>
<dbReference type="GO" id="GO:0004758">
    <property type="term" value="F:serine C-palmitoyltransferase activity"/>
    <property type="evidence" value="ECO:0007669"/>
    <property type="project" value="TreeGrafter"/>
</dbReference>
<dbReference type="Gene3D" id="3.90.1150.10">
    <property type="entry name" value="Aspartate Aminotransferase, domain 1"/>
    <property type="match status" value="1"/>
</dbReference>
<dbReference type="PANTHER" id="PTHR13693">
    <property type="entry name" value="CLASS II AMINOTRANSFERASE/8-AMINO-7-OXONONANOATE SYNTHASE"/>
    <property type="match status" value="1"/>
</dbReference>
<dbReference type="OrthoDB" id="3168162at2759"/>
<evidence type="ECO:0000256" key="11">
    <source>
        <dbReference type="SAM" id="MobiDB-lite"/>
    </source>
</evidence>
<proteinExistence type="inferred from homology"/>
<dbReference type="GO" id="GO:0046513">
    <property type="term" value="P:ceramide biosynthetic process"/>
    <property type="evidence" value="ECO:0007669"/>
    <property type="project" value="TreeGrafter"/>
</dbReference>
<comment type="pathway">
    <text evidence="3">Sphingolipid metabolism.</text>
</comment>
<dbReference type="Pfam" id="PF00155">
    <property type="entry name" value="Aminotran_1_2"/>
    <property type="match status" value="1"/>
</dbReference>
<comment type="pathway">
    <text evidence="2">Lipid metabolism; sphingolipid metabolism.</text>
</comment>
<dbReference type="GO" id="GO:0016020">
    <property type="term" value="C:membrane"/>
    <property type="evidence" value="ECO:0007669"/>
    <property type="project" value="GOC"/>
</dbReference>
<keyword evidence="8" id="KW-0746">Sphingolipid metabolism</keyword>
<evidence type="ECO:0000313" key="14">
    <source>
        <dbReference type="EMBL" id="BAM81160.1"/>
    </source>
</evidence>
<keyword evidence="10" id="KW-0012">Acyltransferase</keyword>
<dbReference type="EC" id="2.3.1.50" evidence="5"/>
<dbReference type="EMBL" id="AP006496">
    <property type="protein sequence ID" value="BAM81160.1"/>
    <property type="molecule type" value="Genomic_DNA"/>
</dbReference>
<evidence type="ECO:0000256" key="10">
    <source>
        <dbReference type="ARBA" id="ARBA00023315"/>
    </source>
</evidence>